<evidence type="ECO:0000313" key="12">
    <source>
        <dbReference type="Proteomes" id="UP001219933"/>
    </source>
</evidence>
<dbReference type="Gene3D" id="1.25.40.660">
    <property type="entry name" value="Vacuolar protein sorting-associated protein 35, helical subcomplex Vps35-C"/>
    <property type="match status" value="1"/>
</dbReference>
<feature type="compositionally biased region" description="Acidic residues" evidence="10">
    <location>
        <begin position="410"/>
        <end position="420"/>
    </location>
</feature>
<dbReference type="GO" id="GO:0000139">
    <property type="term" value="C:Golgi membrane"/>
    <property type="evidence" value="ECO:0007669"/>
    <property type="project" value="UniProtKB-SubCell"/>
</dbReference>
<evidence type="ECO:0000313" key="11">
    <source>
        <dbReference type="EMBL" id="WFD36198.1"/>
    </source>
</evidence>
<dbReference type="PIRSF" id="PIRSF009375">
    <property type="entry name" value="Retromer_Vps35"/>
    <property type="match status" value="1"/>
</dbReference>
<dbReference type="InterPro" id="IPR005378">
    <property type="entry name" value="Vps35"/>
</dbReference>
<comment type="subcellular location">
    <subcellularLocation>
        <location evidence="3">Cytoplasm</location>
    </subcellularLocation>
    <subcellularLocation>
        <location evidence="2">Golgi apparatus membrane</location>
    </subcellularLocation>
    <subcellularLocation>
        <location evidence="1">Membrane</location>
        <topology evidence="1">Peripheral membrane protein</topology>
    </subcellularLocation>
</comment>
<evidence type="ECO:0000256" key="7">
    <source>
        <dbReference type="ARBA" id="ARBA00022927"/>
    </source>
</evidence>
<keyword evidence="8" id="KW-0333">Golgi apparatus</keyword>
<sequence>MIIRQVTRSDPNLEPSLAILESFSGSILYLFSQPDYLIADPMDESSRALSEALNVVKVQSVQLRRYLDTDQVMDALKSASTLIGELRSSVLAPKHYYELYMAVFDALRYLSVYLYDAHVGGKHHLADLYELVQYCGNIVPRLYLMITVGSVYMSVPDAPIREIMRDLMEMCRGVQHPTRGLFLRHYLSGATRDYLPIGSDDGPAGSLSDSINFVLTNFVEMNKLWVRQQHQGPSRERERRELERKELRILVGTNLVRLSQLDGVTRELYTEQILPSILEQVINCKDMIAQEYLMEVIIQVFPDDFHLHTLGPFLGACAYLHPKVSIKQIVISLINRLAAYATREAENENPEEIRRQEEEAANRLAERVRSVQVSSVQTGSIWKEIAEEQRRPRPQLSPFDEPVQVSGPPETEDSAVEGDEPSSNVWDDRPSELASMPDDGNAWAESAPAESEPAEPEPEPEPESVLESANDADKSTDAQDTAEEAETPKEESKDAEQAAEQTPVSSPRKFRGIPENVQLFEVFWEQIVLLMRARPDLSSQDTTAFMLALLNLSLSCYPDRLEYVDQIFASALEHLATLDTATDPYYSAAASNLHGILLAPVNSYVSALTLLALKHYRELLMTQPYITQRSIAQALVQSILRKGTYIKTPEEVIGILDMCMPLICDRQEAPWPSTPQQAEARLPSTVATAGAAPRAPRAQPEPGSAMLEEQGWLARLVHLLHAENPEVELAMFQTVRRYYMQGGERIRITFPPLITQAVRLARLYRSRTKEDDWESKTTTIFHFVHQLITAMYNHVESSELALRLNLLAAQAADECGLEELSYEFYVQAFTVYEESISESRAQLQAIGLIISTLFRARVFVPDNYDTLITKAALHGAKLLKKPHQSAAVMMASHLWWQTEMPRDKVHPPKHALVRDGKRVLECLQKALRIANSCIDERVTVTILCDALDKYLYYYELGVESITARYINSLVDLITKGLESSNDDEVVRAPHGLVDAQTQPDATRRHFTEQLAYIKSKKEAATQQSQEQNQKEQKQASGPDWTCIDISESLARLGIES</sequence>
<feature type="compositionally biased region" description="Basic and acidic residues" evidence="10">
    <location>
        <begin position="486"/>
        <end position="496"/>
    </location>
</feature>
<keyword evidence="9" id="KW-0472">Membrane</keyword>
<dbReference type="PANTHER" id="PTHR11099">
    <property type="entry name" value="VACUOLAR SORTING PROTEIN 35"/>
    <property type="match status" value="1"/>
</dbReference>
<dbReference type="GO" id="GO:0006886">
    <property type="term" value="P:intracellular protein transport"/>
    <property type="evidence" value="ECO:0007669"/>
    <property type="project" value="TreeGrafter"/>
</dbReference>
<feature type="region of interest" description="Disordered" evidence="10">
    <location>
        <begin position="1017"/>
        <end position="1041"/>
    </location>
</feature>
<evidence type="ECO:0000256" key="1">
    <source>
        <dbReference type="ARBA" id="ARBA00004170"/>
    </source>
</evidence>
<name>A0AAF0ESH8_9BASI</name>
<dbReference type="GO" id="GO:0030906">
    <property type="term" value="C:retromer, cargo-selective complex"/>
    <property type="evidence" value="ECO:0007669"/>
    <property type="project" value="InterPro"/>
</dbReference>
<keyword evidence="5" id="KW-0813">Transport</keyword>
<dbReference type="FunFam" id="1.25.40.660:FF:000003">
    <property type="entry name" value="Vacuolar protein sorting-associated protein 35"/>
    <property type="match status" value="1"/>
</dbReference>
<dbReference type="GO" id="GO:0005770">
    <property type="term" value="C:late endosome"/>
    <property type="evidence" value="ECO:0007669"/>
    <property type="project" value="TreeGrafter"/>
</dbReference>
<keyword evidence="12" id="KW-1185">Reference proteome</keyword>
<comment type="similarity">
    <text evidence="4">Belongs to the VPS35 family.</text>
</comment>
<feature type="region of interest" description="Disordered" evidence="10">
    <location>
        <begin position="385"/>
        <end position="510"/>
    </location>
</feature>
<evidence type="ECO:0000256" key="5">
    <source>
        <dbReference type="ARBA" id="ARBA00022448"/>
    </source>
</evidence>
<evidence type="ECO:0000256" key="8">
    <source>
        <dbReference type="ARBA" id="ARBA00023034"/>
    </source>
</evidence>
<reference evidence="11" key="1">
    <citation type="submission" date="2023-03" db="EMBL/GenBank/DDBJ databases">
        <title>Mating type loci evolution in Malassezia.</title>
        <authorList>
            <person name="Coelho M.A."/>
        </authorList>
    </citation>
    <scope>NUCLEOTIDE SEQUENCE</scope>
    <source>
        <strain evidence="11">CBS 11721</strain>
    </source>
</reference>
<evidence type="ECO:0000256" key="9">
    <source>
        <dbReference type="ARBA" id="ARBA00023136"/>
    </source>
</evidence>
<dbReference type="GO" id="GO:0042147">
    <property type="term" value="P:retrograde transport, endosome to Golgi"/>
    <property type="evidence" value="ECO:0007669"/>
    <property type="project" value="InterPro"/>
</dbReference>
<evidence type="ECO:0000256" key="3">
    <source>
        <dbReference type="ARBA" id="ARBA00004496"/>
    </source>
</evidence>
<dbReference type="PANTHER" id="PTHR11099:SF0">
    <property type="entry name" value="VACUOLAR PROTEIN SORTING-ASSOCIATED PROTEIN 35"/>
    <property type="match status" value="1"/>
</dbReference>
<gene>
    <name evidence="11" type="primary">vps35</name>
    <name evidence="11" type="ORF">MCUN1_003075</name>
</gene>
<dbReference type="AlphaFoldDB" id="A0AAF0ESH8"/>
<feature type="compositionally biased region" description="Acidic residues" evidence="10">
    <location>
        <begin position="452"/>
        <end position="464"/>
    </location>
</feature>
<dbReference type="EMBL" id="CP119880">
    <property type="protein sequence ID" value="WFD36198.1"/>
    <property type="molecule type" value="Genomic_DNA"/>
</dbReference>
<dbReference type="Proteomes" id="UP001219933">
    <property type="component" value="Chromosome 4"/>
</dbReference>
<accession>A0AAF0ESH8</accession>
<proteinExistence type="inferred from homology"/>
<evidence type="ECO:0000256" key="10">
    <source>
        <dbReference type="SAM" id="MobiDB-lite"/>
    </source>
</evidence>
<evidence type="ECO:0000256" key="6">
    <source>
        <dbReference type="ARBA" id="ARBA00022490"/>
    </source>
</evidence>
<keyword evidence="7" id="KW-0653">Protein transport</keyword>
<dbReference type="InterPro" id="IPR042491">
    <property type="entry name" value="Vps35_C"/>
</dbReference>
<organism evidence="11 12">
    <name type="scientific">Malassezia cuniculi</name>
    <dbReference type="NCBI Taxonomy" id="948313"/>
    <lineage>
        <taxon>Eukaryota</taxon>
        <taxon>Fungi</taxon>
        <taxon>Dikarya</taxon>
        <taxon>Basidiomycota</taxon>
        <taxon>Ustilaginomycotina</taxon>
        <taxon>Malasseziomycetes</taxon>
        <taxon>Malasseziales</taxon>
        <taxon>Malasseziaceae</taxon>
        <taxon>Malassezia</taxon>
    </lineage>
</organism>
<dbReference type="Pfam" id="PF03635">
    <property type="entry name" value="Vps35"/>
    <property type="match status" value="1"/>
</dbReference>
<dbReference type="GO" id="GO:0005829">
    <property type="term" value="C:cytosol"/>
    <property type="evidence" value="ECO:0007669"/>
    <property type="project" value="GOC"/>
</dbReference>
<evidence type="ECO:0000256" key="4">
    <source>
        <dbReference type="ARBA" id="ARBA00006536"/>
    </source>
</evidence>
<protein>
    <submittedName>
        <fullName evidence="11">Retromer complex subunit Vps35</fullName>
    </submittedName>
</protein>
<evidence type="ECO:0000256" key="2">
    <source>
        <dbReference type="ARBA" id="ARBA00004394"/>
    </source>
</evidence>
<keyword evidence="6" id="KW-0963">Cytoplasm</keyword>